<dbReference type="Proteomes" id="UP001187221">
    <property type="component" value="Unassembled WGS sequence"/>
</dbReference>
<gene>
    <name evidence="3" type="ORF">NUTIK01_09950</name>
</gene>
<dbReference type="Pfam" id="PF05275">
    <property type="entry name" value="CopB"/>
    <property type="match status" value="1"/>
</dbReference>
<evidence type="ECO:0000256" key="2">
    <source>
        <dbReference type="SAM" id="SignalP"/>
    </source>
</evidence>
<accession>A0ABQ6P4N1</accession>
<dbReference type="Gene3D" id="2.40.128.130">
    <property type="entry name" value="Autotransporter beta-domain"/>
    <property type="match status" value="1"/>
</dbReference>
<dbReference type="SUPFAM" id="SSF103515">
    <property type="entry name" value="Autotransporter"/>
    <property type="match status" value="1"/>
</dbReference>
<feature type="signal peptide" evidence="2">
    <location>
        <begin position="1"/>
        <end position="22"/>
    </location>
</feature>
<feature type="region of interest" description="Disordered" evidence="1">
    <location>
        <begin position="30"/>
        <end position="53"/>
    </location>
</feature>
<keyword evidence="4" id="KW-1185">Reference proteome</keyword>
<evidence type="ECO:0000313" key="4">
    <source>
        <dbReference type="Proteomes" id="UP001187221"/>
    </source>
</evidence>
<comment type="caution">
    <text evidence="3">The sequence shown here is derived from an EMBL/GenBank/DDBJ whole genome shotgun (WGS) entry which is preliminary data.</text>
</comment>
<feature type="chain" id="PRO_5047481063" evidence="2">
    <location>
        <begin position="23"/>
        <end position="289"/>
    </location>
</feature>
<evidence type="ECO:0000256" key="1">
    <source>
        <dbReference type="SAM" id="MobiDB-lite"/>
    </source>
</evidence>
<reference evidence="3 4" key="1">
    <citation type="submission" date="2023-06" db="EMBL/GenBank/DDBJ databases">
        <title>Draft genome sequence of Novosphingobium sp. strain IK01.</title>
        <authorList>
            <person name="Hatamoto M."/>
            <person name="Ikarashi T."/>
            <person name="Yamaguchi T."/>
        </authorList>
    </citation>
    <scope>NUCLEOTIDE SEQUENCE [LARGE SCALE GENOMIC DNA]</scope>
    <source>
        <strain evidence="3 4">IK01</strain>
    </source>
</reference>
<protein>
    <submittedName>
        <fullName evidence="3">Copper resistance protein B</fullName>
    </submittedName>
</protein>
<dbReference type="RefSeq" id="WP_317974028.1">
    <property type="nucleotide sequence ID" value="NZ_BTFW01000001.1"/>
</dbReference>
<dbReference type="EMBL" id="BTFW01000001">
    <property type="protein sequence ID" value="GMM60218.1"/>
    <property type="molecule type" value="Genomic_DNA"/>
</dbReference>
<dbReference type="InterPro" id="IPR007939">
    <property type="entry name" value="Cu-R_B_prcur"/>
</dbReference>
<name>A0ABQ6P4N1_9SPHN</name>
<proteinExistence type="predicted"/>
<keyword evidence="2" id="KW-0732">Signal</keyword>
<sequence length="289" mass="31551">MSMRLFAAVLVTMAGTAGPALAQMADMPGTMHDHAAPVSSPDEEASPPPIPADHAADAIFDPAIMARARKATIHDAGGMPFSMLLIDQAEWRPGTGKNPQGYAWNVKGWWGGDVNRLAIESEGEGLAGEKAERAEIQVGWLHALDPWFNVRAGVRQDLGWGPHRTHAALTIEGITPYWFDVEGSLFISNKGEVTARLEGSYDQRITQRLILQPRAELDFSAQDMPELRTGAGLGRAELGLRLRYEIAREFAPYVGVNWETRGGRSARLMRASGDDPTALRALAGIRLWF</sequence>
<evidence type="ECO:0000313" key="3">
    <source>
        <dbReference type="EMBL" id="GMM60218.1"/>
    </source>
</evidence>
<dbReference type="InterPro" id="IPR036709">
    <property type="entry name" value="Autotransporte_beta_dom_sf"/>
</dbReference>
<organism evidence="3 4">
    <name type="scientific">Novosphingobium pituita</name>
    <dbReference type="NCBI Taxonomy" id="3056842"/>
    <lineage>
        <taxon>Bacteria</taxon>
        <taxon>Pseudomonadati</taxon>
        <taxon>Pseudomonadota</taxon>
        <taxon>Alphaproteobacteria</taxon>
        <taxon>Sphingomonadales</taxon>
        <taxon>Sphingomonadaceae</taxon>
        <taxon>Novosphingobium</taxon>
    </lineage>
</organism>